<feature type="domain" description="TonB-dependent receptor-like beta-barrel" evidence="10">
    <location>
        <begin position="302"/>
        <end position="725"/>
    </location>
</feature>
<evidence type="ECO:0000256" key="5">
    <source>
        <dbReference type="ARBA" id="ARBA00023077"/>
    </source>
</evidence>
<dbReference type="OrthoDB" id="5389752at2"/>
<dbReference type="SUPFAM" id="SSF56935">
    <property type="entry name" value="Porins"/>
    <property type="match status" value="1"/>
</dbReference>
<evidence type="ECO:0000256" key="1">
    <source>
        <dbReference type="ARBA" id="ARBA00004571"/>
    </source>
</evidence>
<evidence type="ECO:0000259" key="11">
    <source>
        <dbReference type="Pfam" id="PF07715"/>
    </source>
</evidence>
<evidence type="ECO:0000256" key="3">
    <source>
        <dbReference type="ARBA" id="ARBA00022452"/>
    </source>
</evidence>
<accession>A0A2Z4FP29</accession>
<comment type="subcellular location">
    <subcellularLocation>
        <location evidence="1 8">Cell outer membrane</location>
        <topology evidence="1 8">Multi-pass membrane protein</topology>
    </subcellularLocation>
</comment>
<evidence type="ECO:0000313" key="12">
    <source>
        <dbReference type="EMBL" id="AWV90414.1"/>
    </source>
</evidence>
<keyword evidence="7 8" id="KW-0998">Cell outer membrane</keyword>
<dbReference type="GO" id="GO:0009279">
    <property type="term" value="C:cell outer membrane"/>
    <property type="evidence" value="ECO:0007669"/>
    <property type="project" value="UniProtKB-SubCell"/>
</dbReference>
<dbReference type="Pfam" id="PF07715">
    <property type="entry name" value="Plug"/>
    <property type="match status" value="1"/>
</dbReference>
<dbReference type="InterPro" id="IPR039426">
    <property type="entry name" value="TonB-dep_rcpt-like"/>
</dbReference>
<dbReference type="PROSITE" id="PS52016">
    <property type="entry name" value="TONB_DEPENDENT_REC_3"/>
    <property type="match status" value="1"/>
</dbReference>
<evidence type="ECO:0000259" key="10">
    <source>
        <dbReference type="Pfam" id="PF00593"/>
    </source>
</evidence>
<dbReference type="EMBL" id="CP030032">
    <property type="protein sequence ID" value="AWV90414.1"/>
    <property type="molecule type" value="Genomic_DNA"/>
</dbReference>
<organism evidence="12 13">
    <name type="scientific">Bradymonas sediminis</name>
    <dbReference type="NCBI Taxonomy" id="1548548"/>
    <lineage>
        <taxon>Bacteria</taxon>
        <taxon>Deltaproteobacteria</taxon>
        <taxon>Bradymonadales</taxon>
        <taxon>Bradymonadaceae</taxon>
        <taxon>Bradymonas</taxon>
    </lineage>
</organism>
<dbReference type="InterPro" id="IPR012910">
    <property type="entry name" value="Plug_dom"/>
</dbReference>
<sequence length="755" mass="83108">MPAGVYAQEEDEDEVFIVVPEEMAEDALEDADADAEEDDEVITIDGEEYSLGDLQGELLDEVAVEAERLTTVGGAAQRLGEEELERQEYDDPHAVLLQVPGVYVRPEEGFGLRPNIGMRGANAERSKKVTLMEDGILFGPAPYAAPAAYYFPIVNRMVGVEVFKGPAAVKYGPNTLGGAINWITRDAPDEGMEGGIDVNAGSYLTGKAHAHFGMGNDWGGFLVEGIHWQSDGFKELDGGGDTGFNRQEFMAKGRLNTDRDAEVVHEVQMKLGYSREHSNETYLGLTDADFDAAPLRRYAASQLDQMDWDRTEIELRYLLDIGEDFDLSVTGYRHDFQRTWLKLNGFVDPTPVEEILASPNSGRRAIFYDVLTGKQDSSAPGETLVLGGNAREFVSQGVQAIGHHRTNGDTWYNQLELGLRLHNDSIERNHTHEEYLMRSMDMVRNEVPTSLSTENRGEALALAAHVIDEFFIANLTITPGLRAEFIRTDFTDYKTDETSDNFMTVLIPGLGAHYAITPEFGVLAGAHRGFSPVSPGQPEQVKPETSVNYEAGVRYAKEQTGTLVEAIGFFNDYGNLIGECSFSTGCEEDLVDRQFNAGDVWIYGAEVAAAHTFALGGKWFLPGRAAYTFTQTEFQSSFSSQNPQFGEVEEGDALPYVPQHQASLQLGVTNQTFALNGRLTYVGQMREEAGQGDEGQKTSDYATIDLLSSYEFLAGFSAYAKVSNLIGTQTIASRRPYGARPIAPFMARLGLKYAF</sequence>
<dbReference type="PANTHER" id="PTHR30442">
    <property type="entry name" value="IRON III DICITRATE TRANSPORT PROTEIN FECA"/>
    <property type="match status" value="1"/>
</dbReference>
<evidence type="ECO:0000256" key="6">
    <source>
        <dbReference type="ARBA" id="ARBA00023136"/>
    </source>
</evidence>
<dbReference type="InterPro" id="IPR000531">
    <property type="entry name" value="Beta-barrel_TonB"/>
</dbReference>
<name>A0A2Z4FP29_9DELT</name>
<keyword evidence="6 8" id="KW-0472">Membrane</keyword>
<dbReference type="Proteomes" id="UP000249799">
    <property type="component" value="Chromosome"/>
</dbReference>
<comment type="similarity">
    <text evidence="8 9">Belongs to the TonB-dependent receptor family.</text>
</comment>
<dbReference type="GO" id="GO:0033214">
    <property type="term" value="P:siderophore-iron import into cell"/>
    <property type="evidence" value="ECO:0007669"/>
    <property type="project" value="TreeGrafter"/>
</dbReference>
<dbReference type="AlphaFoldDB" id="A0A2Z4FP29"/>
<protein>
    <submittedName>
        <fullName evidence="12">Ligand-gated channel protein</fullName>
    </submittedName>
</protein>
<dbReference type="Pfam" id="PF00593">
    <property type="entry name" value="TonB_dep_Rec_b-barrel"/>
    <property type="match status" value="1"/>
</dbReference>
<dbReference type="PANTHER" id="PTHR30442:SF0">
    <property type="entry name" value="FE(3+) DICITRATE TRANSPORT PROTEIN FECA"/>
    <property type="match status" value="1"/>
</dbReference>
<proteinExistence type="inferred from homology"/>
<dbReference type="InterPro" id="IPR036942">
    <property type="entry name" value="Beta-barrel_TonB_sf"/>
</dbReference>
<keyword evidence="2 8" id="KW-0813">Transport</keyword>
<evidence type="ECO:0000256" key="9">
    <source>
        <dbReference type="RuleBase" id="RU003357"/>
    </source>
</evidence>
<evidence type="ECO:0000256" key="7">
    <source>
        <dbReference type="ARBA" id="ARBA00023237"/>
    </source>
</evidence>
<gene>
    <name evidence="12" type="ORF">DN745_14185</name>
</gene>
<keyword evidence="4 8" id="KW-0812">Transmembrane</keyword>
<evidence type="ECO:0000256" key="4">
    <source>
        <dbReference type="ARBA" id="ARBA00022692"/>
    </source>
</evidence>
<dbReference type="Gene3D" id="2.170.130.10">
    <property type="entry name" value="TonB-dependent receptor, plug domain"/>
    <property type="match status" value="1"/>
</dbReference>
<evidence type="ECO:0000313" key="13">
    <source>
        <dbReference type="Proteomes" id="UP000249799"/>
    </source>
</evidence>
<feature type="domain" description="TonB-dependent receptor plug" evidence="11">
    <location>
        <begin position="71"/>
        <end position="179"/>
    </location>
</feature>
<keyword evidence="13" id="KW-1185">Reference proteome</keyword>
<evidence type="ECO:0000256" key="2">
    <source>
        <dbReference type="ARBA" id="ARBA00022448"/>
    </source>
</evidence>
<dbReference type="KEGG" id="bsed:DN745_14185"/>
<keyword evidence="5 9" id="KW-0798">TonB box</keyword>
<reference evidence="12 13" key="1">
    <citation type="submission" date="2018-06" db="EMBL/GenBank/DDBJ databases">
        <title>Lujinxingia sediminis gen. nov. sp. nov., a new facultative anaerobic member of the class Deltaproteobacteria, and proposal of Lujinxingaceae fam. nov.</title>
        <authorList>
            <person name="Guo L.-Y."/>
            <person name="Li C.-M."/>
            <person name="Wang S."/>
            <person name="Du Z.-J."/>
        </authorList>
    </citation>
    <scope>NUCLEOTIDE SEQUENCE [LARGE SCALE GENOMIC DNA]</scope>
    <source>
        <strain evidence="12 13">FA350</strain>
    </source>
</reference>
<dbReference type="Gene3D" id="2.40.170.20">
    <property type="entry name" value="TonB-dependent receptor, beta-barrel domain"/>
    <property type="match status" value="1"/>
</dbReference>
<dbReference type="InterPro" id="IPR037066">
    <property type="entry name" value="Plug_dom_sf"/>
</dbReference>
<keyword evidence="3 8" id="KW-1134">Transmembrane beta strand</keyword>
<evidence type="ECO:0000256" key="8">
    <source>
        <dbReference type="PROSITE-ProRule" id="PRU01360"/>
    </source>
</evidence>